<accession>A0A836INJ6</accession>
<dbReference type="RefSeq" id="XP_067756343.1">
    <property type="nucleotide sequence ID" value="XM_067900159.1"/>
</dbReference>
<reference evidence="2 3" key="1">
    <citation type="submission" date="2021-02" db="EMBL/GenBank/DDBJ databases">
        <title>Porcisia hertigi Genome sequencing and assembly.</title>
        <authorList>
            <person name="Almutairi H."/>
            <person name="Gatherer D."/>
        </authorList>
    </citation>
    <scope>NUCLEOTIDE SEQUENCE [LARGE SCALE GENOMIC DNA]</scope>
    <source>
        <strain evidence="2 3">C119</strain>
    </source>
</reference>
<feature type="compositionally biased region" description="Basic and acidic residues" evidence="1">
    <location>
        <begin position="901"/>
        <end position="913"/>
    </location>
</feature>
<dbReference type="AlphaFoldDB" id="A0A836INJ6"/>
<dbReference type="EMBL" id="JAFJZO010000026">
    <property type="protein sequence ID" value="KAG5501896.1"/>
    <property type="molecule type" value="Genomic_DNA"/>
</dbReference>
<protein>
    <submittedName>
        <fullName evidence="2">Uncharacterized protein</fullName>
    </submittedName>
</protein>
<feature type="region of interest" description="Disordered" evidence="1">
    <location>
        <begin position="279"/>
        <end position="304"/>
    </location>
</feature>
<dbReference type="KEGG" id="phet:94290236"/>
<feature type="compositionally biased region" description="Low complexity" evidence="1">
    <location>
        <begin position="594"/>
        <end position="603"/>
    </location>
</feature>
<keyword evidence="3" id="KW-1185">Reference proteome</keyword>
<dbReference type="Proteomes" id="UP000674318">
    <property type="component" value="Unassembled WGS sequence"/>
</dbReference>
<feature type="region of interest" description="Disordered" evidence="1">
    <location>
        <begin position="584"/>
        <end position="603"/>
    </location>
</feature>
<organism evidence="2 3">
    <name type="scientific">Porcisia hertigi</name>
    <dbReference type="NCBI Taxonomy" id="2761500"/>
    <lineage>
        <taxon>Eukaryota</taxon>
        <taxon>Discoba</taxon>
        <taxon>Euglenozoa</taxon>
        <taxon>Kinetoplastea</taxon>
        <taxon>Metakinetoplastina</taxon>
        <taxon>Trypanosomatida</taxon>
        <taxon>Trypanosomatidae</taxon>
        <taxon>Leishmaniinae</taxon>
        <taxon>Porcisia</taxon>
    </lineage>
</organism>
<comment type="caution">
    <text evidence="2">The sequence shown here is derived from an EMBL/GenBank/DDBJ whole genome shotgun (WGS) entry which is preliminary data.</text>
</comment>
<evidence type="ECO:0000313" key="2">
    <source>
        <dbReference type="EMBL" id="KAG5501896.1"/>
    </source>
</evidence>
<sequence>MKRSAMPLHTNCHLRSCRCITAAGGGSDALRCHARSVVCGAFWAVDFGSSAKPPSRASIAMLDSVLSSSSIAQRLQRRHVHNSTPVDAMVANQQGDTILADPPGPSNVSSSTFSVAKSPDVTADTSEASLVAQLQILAKQYRRRPHSSSVEADAGSDPRGAGVPASADTVDALANPLRDTELCVGGTRDKDTVAVLHSGEPAWQRGVELVQNASHTTQAIMEWLLFVCLRSNQSATVAAGLSTGAPLEVLEGVYAAWRHLHRTQRPVHNTMDVAEATISGEPTSPSSHTPCSDRAHITRPRSPFTPKGIHHHYATYLLSELHRVQAAAVSCGTPSRCKSDVKGDLDDDITPKPTGDSDAVRVTRIHRAHYLLNRALEVLLVHLPQDVAAAAANLAGEATEKSHGLEGARSQKNGQHQTSLRPTTALLVLEAVRHAALLRWKSSMPLSVGLSDSCAFLSRLWGRAENNGPPHDAPAASPSLAHTALASVAREAFENVMRSSVGASMHMPAGASEQQKRKRLLDDAVVLYVAFLAIITIPPMSETRLEVQWRAIDSFVLAGSWTARQFNAASPHQEALSNWRARPLVGPARTPHDPSGSASSPSSLATATGMRLLLRMYLAPPSAAAAAAPAASGPETQNTRRQCDLTREAVIAALCNANSLLTLSNRDPLSPADSHEQDAHGVPLRPPALPLPWCAWILRVLVHDDALQTQEHGSEKAFLGSATDGNAHEVTTLALSIRLVMELQRHSHVTLARYKSPRLTENQLHRCATRLRRVQQLVWTTLLDAAVRGQFTSADLHRGAAGHNTATPHGALARSGPHHSTPAVLHKLCHPYYDKTQWHRGSVNLYMRLLDQWGESTQVRQVFAAVARRERKTQLEIHTYVLALHRRLASGHDTGDDNDERDSARLDDQRVEESGVTGSPAADPATRAELHTSLAKVSRRYRPALNLESCLITLRHCGCPRRVLAELLDEPAISEDESEGDYGALVTASQARLAGEVLQYMICSLHAVELRAGGATPSGDGADADQKQRESENATDTQGTLSADDTVMAEGLPVSRWVMWIRSCCVPAIAHLYQVAGLKDDWAQLGYDCE</sequence>
<gene>
    <name evidence="2" type="ORF">JKF63_04166</name>
</gene>
<feature type="compositionally biased region" description="Polar residues" evidence="1">
    <location>
        <begin position="280"/>
        <end position="290"/>
    </location>
</feature>
<evidence type="ECO:0000256" key="1">
    <source>
        <dbReference type="SAM" id="MobiDB-lite"/>
    </source>
</evidence>
<proteinExistence type="predicted"/>
<dbReference type="GeneID" id="94290236"/>
<name>A0A836INJ6_9TRYP</name>
<feature type="region of interest" description="Disordered" evidence="1">
    <location>
        <begin position="890"/>
        <end position="926"/>
    </location>
</feature>
<evidence type="ECO:0000313" key="3">
    <source>
        <dbReference type="Proteomes" id="UP000674318"/>
    </source>
</evidence>
<dbReference type="OrthoDB" id="273782at2759"/>
<feature type="region of interest" description="Disordered" evidence="1">
    <location>
        <begin position="1014"/>
        <end position="1042"/>
    </location>
</feature>
<feature type="region of interest" description="Disordered" evidence="1">
    <location>
        <begin position="142"/>
        <end position="166"/>
    </location>
</feature>